<dbReference type="InterPro" id="IPR001902">
    <property type="entry name" value="SLC26A/SulP_fam"/>
</dbReference>
<dbReference type="AlphaFoldDB" id="A0A0W0VMN6"/>
<feature type="transmembrane region" description="Helical" evidence="5">
    <location>
        <begin position="249"/>
        <end position="271"/>
    </location>
</feature>
<feature type="transmembrane region" description="Helical" evidence="5">
    <location>
        <begin position="164"/>
        <end position="191"/>
    </location>
</feature>
<dbReference type="RefSeq" id="WP_083503285.1">
    <property type="nucleotide sequence ID" value="NZ_CAAAHZ010000008.1"/>
</dbReference>
<protein>
    <submittedName>
        <fullName evidence="7">Sulfate transporter</fullName>
    </submittedName>
</protein>
<keyword evidence="2 5" id="KW-0812">Transmembrane</keyword>
<dbReference type="InterPro" id="IPR011547">
    <property type="entry name" value="SLC26A/SulP_dom"/>
</dbReference>
<evidence type="ECO:0000256" key="5">
    <source>
        <dbReference type="SAM" id="Phobius"/>
    </source>
</evidence>
<proteinExistence type="predicted"/>
<dbReference type="GO" id="GO:0055085">
    <property type="term" value="P:transmembrane transport"/>
    <property type="evidence" value="ECO:0007669"/>
    <property type="project" value="InterPro"/>
</dbReference>
<organism evidence="7 8">
    <name type="scientific">Legionella londiniensis</name>
    <dbReference type="NCBI Taxonomy" id="45068"/>
    <lineage>
        <taxon>Bacteria</taxon>
        <taxon>Pseudomonadati</taxon>
        <taxon>Pseudomonadota</taxon>
        <taxon>Gammaproteobacteria</taxon>
        <taxon>Legionellales</taxon>
        <taxon>Legionellaceae</taxon>
        <taxon>Legionella</taxon>
    </lineage>
</organism>
<dbReference type="InterPro" id="IPR002645">
    <property type="entry name" value="STAS_dom"/>
</dbReference>
<dbReference type="Pfam" id="PF01740">
    <property type="entry name" value="STAS"/>
    <property type="match status" value="1"/>
</dbReference>
<evidence type="ECO:0000313" key="8">
    <source>
        <dbReference type="Proteomes" id="UP000054997"/>
    </source>
</evidence>
<dbReference type="OrthoDB" id="9769739at2"/>
<gene>
    <name evidence="7" type="ORF">Llon_1450</name>
</gene>
<accession>A0A0W0VMN6</accession>
<name>A0A0W0VMN6_9GAMM</name>
<keyword evidence="4 5" id="KW-0472">Membrane</keyword>
<evidence type="ECO:0000256" key="4">
    <source>
        <dbReference type="ARBA" id="ARBA00023136"/>
    </source>
</evidence>
<comment type="caution">
    <text evidence="7">The sequence shown here is derived from an EMBL/GenBank/DDBJ whole genome shotgun (WGS) entry which is preliminary data.</text>
</comment>
<dbReference type="GO" id="GO:0016020">
    <property type="term" value="C:membrane"/>
    <property type="evidence" value="ECO:0007669"/>
    <property type="project" value="UniProtKB-SubCell"/>
</dbReference>
<evidence type="ECO:0000259" key="6">
    <source>
        <dbReference type="PROSITE" id="PS50801"/>
    </source>
</evidence>
<comment type="subcellular location">
    <subcellularLocation>
        <location evidence="1">Membrane</location>
        <topology evidence="1">Multi-pass membrane protein</topology>
    </subcellularLocation>
</comment>
<dbReference type="Gene3D" id="3.30.750.24">
    <property type="entry name" value="STAS domain"/>
    <property type="match status" value="1"/>
</dbReference>
<dbReference type="CDD" id="cd07042">
    <property type="entry name" value="STAS_SulP_like_sulfate_transporter"/>
    <property type="match status" value="1"/>
</dbReference>
<dbReference type="PROSITE" id="PS50801">
    <property type="entry name" value="STAS"/>
    <property type="match status" value="1"/>
</dbReference>
<feature type="transmembrane region" description="Helical" evidence="5">
    <location>
        <begin position="198"/>
        <end position="217"/>
    </location>
</feature>
<sequence length="573" mass="61312">MSTFTPKLFTLLKNGYSQSDLRSDAIAGLTVAIIALPLAMALAIASGASPDKGLITAVIAGFLISFLGGSRVQVGGPTGAFVVVIFNVIAQHGYDGLILATLMAGVILLVAGYAKLGQIIKFIPHPVVTGFTAGIAVIIASSQVKDFLGLKIDNVPADFIPKWAAYFDAMDTVSFTTLGVGLAALLIIIVLRRFAPTLPGYLIAIVFSALVVAVFQIPVETIGSRFPDIQAGLPMPQLPAWDFAKLQSLIPSAFTIAFLAGIEALLSAVVADGMTGYKHHSNQELVGQGFANIASSLFGSLPATGAIARTATNIKAGAKTPMAGMFHALFLLLFMLFAMDVMTFVPMAALAAILFIVAWGMSEIGHFIHIFRLSRTDRAVMVLTFLLTVLVDLTVAIGVGVTLACLLFMKHMSEAVEIKSEWRKSNALYDEEAEYEAQRHDLPQGVEVFQITGPFFFGVASNLVDTLKAMGQMPKVLILRMRLVPYLDATGESALESVIKQCGNNGTQIILSGLQPQPMRMLKNAHIDEGKTHVSFVPNYESALKKAKDTLNESTLTITHGHTSREKTIKINS</sequence>
<dbReference type="EMBL" id="LNYK01000016">
    <property type="protein sequence ID" value="KTD21352.1"/>
    <property type="molecule type" value="Genomic_DNA"/>
</dbReference>
<reference evidence="7 8" key="1">
    <citation type="submission" date="2015-11" db="EMBL/GenBank/DDBJ databases">
        <title>Genomic analysis of 38 Legionella species identifies large and diverse effector repertoires.</title>
        <authorList>
            <person name="Burstein D."/>
            <person name="Amaro F."/>
            <person name="Zusman T."/>
            <person name="Lifshitz Z."/>
            <person name="Cohen O."/>
            <person name="Gilbert J.A."/>
            <person name="Pupko T."/>
            <person name="Shuman H.A."/>
            <person name="Segal G."/>
        </authorList>
    </citation>
    <scope>NUCLEOTIDE SEQUENCE [LARGE SCALE GENOMIC DNA]</scope>
    <source>
        <strain evidence="7 8">ATCC 49505</strain>
    </source>
</reference>
<keyword evidence="8" id="KW-1185">Reference proteome</keyword>
<keyword evidence="3 5" id="KW-1133">Transmembrane helix</keyword>
<dbReference type="STRING" id="45068.Llon_1450"/>
<evidence type="ECO:0000256" key="1">
    <source>
        <dbReference type="ARBA" id="ARBA00004141"/>
    </source>
</evidence>
<dbReference type="Proteomes" id="UP000054997">
    <property type="component" value="Unassembled WGS sequence"/>
</dbReference>
<evidence type="ECO:0000313" key="7">
    <source>
        <dbReference type="EMBL" id="KTD21352.1"/>
    </source>
</evidence>
<evidence type="ECO:0000256" key="3">
    <source>
        <dbReference type="ARBA" id="ARBA00022989"/>
    </source>
</evidence>
<feature type="transmembrane region" description="Helical" evidence="5">
    <location>
        <begin position="25"/>
        <end position="45"/>
    </location>
</feature>
<feature type="transmembrane region" description="Helical" evidence="5">
    <location>
        <begin position="126"/>
        <end position="144"/>
    </location>
</feature>
<feature type="transmembrane region" description="Helical" evidence="5">
    <location>
        <begin position="96"/>
        <end position="114"/>
    </location>
</feature>
<dbReference type="Pfam" id="PF00916">
    <property type="entry name" value="Sulfate_transp"/>
    <property type="match status" value="1"/>
</dbReference>
<dbReference type="SUPFAM" id="SSF52091">
    <property type="entry name" value="SpoIIaa-like"/>
    <property type="match status" value="1"/>
</dbReference>
<feature type="transmembrane region" description="Helical" evidence="5">
    <location>
        <begin position="57"/>
        <end position="90"/>
    </location>
</feature>
<feature type="domain" description="STAS" evidence="6">
    <location>
        <begin position="444"/>
        <end position="547"/>
    </location>
</feature>
<dbReference type="InterPro" id="IPR036513">
    <property type="entry name" value="STAS_dom_sf"/>
</dbReference>
<dbReference type="PANTHER" id="PTHR11814">
    <property type="entry name" value="SULFATE TRANSPORTER"/>
    <property type="match status" value="1"/>
</dbReference>
<dbReference type="PATRIC" id="fig|45068.5.peg.1572"/>
<feature type="transmembrane region" description="Helical" evidence="5">
    <location>
        <begin position="329"/>
        <end position="359"/>
    </location>
</feature>
<feature type="transmembrane region" description="Helical" evidence="5">
    <location>
        <begin position="379"/>
        <end position="409"/>
    </location>
</feature>
<dbReference type="NCBIfam" id="TIGR00815">
    <property type="entry name" value="sulP"/>
    <property type="match status" value="1"/>
</dbReference>
<evidence type="ECO:0000256" key="2">
    <source>
        <dbReference type="ARBA" id="ARBA00022692"/>
    </source>
</evidence>